<comment type="caution">
    <text evidence="1">The sequence shown here is derived from an EMBL/GenBank/DDBJ whole genome shotgun (WGS) entry which is preliminary data.</text>
</comment>
<dbReference type="AlphaFoldDB" id="A0A3B0FFF6"/>
<sequence length="130" mass="13736">MLAACSGAPEEDTYAIANGVNAEVGEIEIRSLLVVSAAESEPGRVLGTLFNRSQEPVEVTIADPDDKVSVAVNGDSSHEFDTNPAILESVEDIPGSRVTLTISAGPDSQELQVPVLDGTLEAYRPYLPLR</sequence>
<evidence type="ECO:0000313" key="2">
    <source>
        <dbReference type="Proteomes" id="UP000273159"/>
    </source>
</evidence>
<name>A0A3B0FFF6_PSEPS</name>
<protein>
    <recommendedName>
        <fullName evidence="3">DNA modification methylase</fullName>
    </recommendedName>
</protein>
<evidence type="ECO:0000313" key="1">
    <source>
        <dbReference type="EMBL" id="RKO21603.1"/>
    </source>
</evidence>
<dbReference type="EMBL" id="RBNH01000016">
    <property type="protein sequence ID" value="RKO21603.1"/>
    <property type="molecule type" value="Genomic_DNA"/>
</dbReference>
<evidence type="ECO:0008006" key="3">
    <source>
        <dbReference type="Google" id="ProtNLM"/>
    </source>
</evidence>
<organism evidence="1 2">
    <name type="scientific">Pseudarthrobacter phenanthrenivorans</name>
    <name type="common">Arthrobacter phenanthrenivorans</name>
    <dbReference type="NCBI Taxonomy" id="361575"/>
    <lineage>
        <taxon>Bacteria</taxon>
        <taxon>Bacillati</taxon>
        <taxon>Actinomycetota</taxon>
        <taxon>Actinomycetes</taxon>
        <taxon>Micrococcales</taxon>
        <taxon>Micrococcaceae</taxon>
        <taxon>Pseudarthrobacter</taxon>
    </lineage>
</organism>
<reference evidence="1 2" key="1">
    <citation type="submission" date="2018-10" db="EMBL/GenBank/DDBJ databases">
        <title>Genome-guide identification and characterization of bacteria that degrade polycyclic aromatic hydrocarbons and resist hexavalent chromium simultaneously.</title>
        <authorList>
            <person name="Feng H."/>
        </authorList>
    </citation>
    <scope>NUCLEOTIDE SEQUENCE [LARGE SCALE GENOMIC DNA]</scope>
    <source>
        <strain evidence="1 2">J015</strain>
    </source>
</reference>
<reference evidence="2" key="2">
    <citation type="submission" date="2018-10" db="EMBL/GenBank/DDBJ databases">
        <authorList>
            <person name="Wang Y."/>
            <person name="Wang J."/>
            <person name="Yang X."/>
            <person name="Wang Z."/>
            <person name="Huang Y."/>
        </authorList>
    </citation>
    <scope>NUCLEOTIDE SEQUENCE [LARGE SCALE GENOMIC DNA]</scope>
    <source>
        <strain evidence="2">J015</strain>
    </source>
</reference>
<accession>A0A3B0FFF6</accession>
<dbReference type="Proteomes" id="UP000273159">
    <property type="component" value="Unassembled WGS sequence"/>
</dbReference>
<proteinExistence type="predicted"/>
<gene>
    <name evidence="1" type="ORF">D7Z96_16065</name>
</gene>